<dbReference type="GO" id="GO:0005576">
    <property type="term" value="C:extracellular region"/>
    <property type="evidence" value="ECO:0007669"/>
    <property type="project" value="UniProtKB-SubCell"/>
</dbReference>
<dbReference type="EMBL" id="JARK01001378">
    <property type="protein sequence ID" value="EYC14034.1"/>
    <property type="molecule type" value="Genomic_DNA"/>
</dbReference>
<evidence type="ECO:0000313" key="6">
    <source>
        <dbReference type="EMBL" id="EYC14034.1"/>
    </source>
</evidence>
<dbReference type="PANTHER" id="PTHR21700:SF24">
    <property type="entry name" value="TRANSTHYRETIN-LIKE FAMILY PROTEIN"/>
    <property type="match status" value="1"/>
</dbReference>
<accession>A0A016UFH0</accession>
<comment type="subcellular location">
    <subcellularLocation>
        <location evidence="1">Secreted</location>
    </subcellularLocation>
</comment>
<dbReference type="InterPro" id="IPR001534">
    <property type="entry name" value="Transthyretin-like"/>
</dbReference>
<evidence type="ECO:0008006" key="8">
    <source>
        <dbReference type="Google" id="ProtNLM"/>
    </source>
</evidence>
<name>A0A016UFH0_9BILA</name>
<protein>
    <recommendedName>
        <fullName evidence="8">Transthyretin-like family protein</fullName>
    </recommendedName>
</protein>
<proteinExistence type="inferred from homology"/>
<dbReference type="Pfam" id="PF01060">
    <property type="entry name" value="TTR-52"/>
    <property type="match status" value="1"/>
</dbReference>
<comment type="caution">
    <text evidence="6">The sequence shown here is derived from an EMBL/GenBank/DDBJ whole genome shotgun (WGS) entry which is preliminary data.</text>
</comment>
<keyword evidence="7" id="KW-1185">Reference proteome</keyword>
<comment type="similarity">
    <text evidence="2">Belongs to the nematode transthyretin-like family.</text>
</comment>
<keyword evidence="4 5" id="KW-0732">Signal</keyword>
<sequence>MRVLIFLLYMSSYYGVLGLFNLKQSAGVKGKLHCNGQPAKGVEVQLLEKEPCMILTNVSSNNLLETYLIESAVIFSVFDALMAEGRTDTNGFFKLGGSADEVTSIEPELVIHHKCNYKNPPEEKRTGSVSV</sequence>
<dbReference type="PANTHER" id="PTHR21700">
    <property type="entry name" value="TRANSTHYRETIN-LIKE FAMILY PROTEIN-RELATED"/>
    <property type="match status" value="1"/>
</dbReference>
<dbReference type="Gene3D" id="2.60.40.3330">
    <property type="match status" value="1"/>
</dbReference>
<evidence type="ECO:0000256" key="2">
    <source>
        <dbReference type="ARBA" id="ARBA00010112"/>
    </source>
</evidence>
<dbReference type="AlphaFoldDB" id="A0A016UFH0"/>
<evidence type="ECO:0000256" key="4">
    <source>
        <dbReference type="ARBA" id="ARBA00022729"/>
    </source>
</evidence>
<feature type="signal peptide" evidence="5">
    <location>
        <begin position="1"/>
        <end position="18"/>
    </location>
</feature>
<dbReference type="Proteomes" id="UP000024635">
    <property type="component" value="Unassembled WGS sequence"/>
</dbReference>
<gene>
    <name evidence="6" type="primary">Acey_s0042.g673</name>
    <name evidence="6" type="ORF">Y032_0042g673</name>
</gene>
<evidence type="ECO:0000256" key="1">
    <source>
        <dbReference type="ARBA" id="ARBA00004613"/>
    </source>
</evidence>
<dbReference type="OrthoDB" id="73919at2759"/>
<feature type="chain" id="PRO_5001488661" description="Transthyretin-like family protein" evidence="5">
    <location>
        <begin position="19"/>
        <end position="131"/>
    </location>
</feature>
<evidence type="ECO:0000256" key="3">
    <source>
        <dbReference type="ARBA" id="ARBA00022525"/>
    </source>
</evidence>
<evidence type="ECO:0000313" key="7">
    <source>
        <dbReference type="Proteomes" id="UP000024635"/>
    </source>
</evidence>
<dbReference type="GO" id="GO:0009986">
    <property type="term" value="C:cell surface"/>
    <property type="evidence" value="ECO:0007669"/>
    <property type="project" value="InterPro"/>
</dbReference>
<keyword evidence="3" id="KW-0964">Secreted</keyword>
<organism evidence="6 7">
    <name type="scientific">Ancylostoma ceylanicum</name>
    <dbReference type="NCBI Taxonomy" id="53326"/>
    <lineage>
        <taxon>Eukaryota</taxon>
        <taxon>Metazoa</taxon>
        <taxon>Ecdysozoa</taxon>
        <taxon>Nematoda</taxon>
        <taxon>Chromadorea</taxon>
        <taxon>Rhabditida</taxon>
        <taxon>Rhabditina</taxon>
        <taxon>Rhabditomorpha</taxon>
        <taxon>Strongyloidea</taxon>
        <taxon>Ancylostomatidae</taxon>
        <taxon>Ancylostomatinae</taxon>
        <taxon>Ancylostoma</taxon>
    </lineage>
</organism>
<reference evidence="7" key="1">
    <citation type="journal article" date="2015" name="Nat. Genet.">
        <title>The genome and transcriptome of the zoonotic hookworm Ancylostoma ceylanicum identify infection-specific gene families.</title>
        <authorList>
            <person name="Schwarz E.M."/>
            <person name="Hu Y."/>
            <person name="Antoshechkin I."/>
            <person name="Miller M.M."/>
            <person name="Sternberg P.W."/>
            <person name="Aroian R.V."/>
        </authorList>
    </citation>
    <scope>NUCLEOTIDE SEQUENCE</scope>
    <source>
        <strain evidence="7">HY135</strain>
    </source>
</reference>
<evidence type="ECO:0000256" key="5">
    <source>
        <dbReference type="SAM" id="SignalP"/>
    </source>
</evidence>
<dbReference type="InterPro" id="IPR038479">
    <property type="entry name" value="Transthyretin-like_sf"/>
</dbReference>